<comment type="caution">
    <text evidence="2">The sequence shown here is derived from an EMBL/GenBank/DDBJ whole genome shotgun (WGS) entry which is preliminary data.</text>
</comment>
<dbReference type="PROSITE" id="PS51257">
    <property type="entry name" value="PROKAR_LIPOPROTEIN"/>
    <property type="match status" value="1"/>
</dbReference>
<gene>
    <name evidence="2" type="ORF">JCM19301_680</name>
</gene>
<dbReference type="InterPro" id="IPR027056">
    <property type="entry name" value="Gluconate_2DH_su3"/>
</dbReference>
<dbReference type="Pfam" id="PF06439">
    <property type="entry name" value="3keto-disac_hyd"/>
    <property type="match status" value="1"/>
</dbReference>
<dbReference type="Pfam" id="PF13618">
    <property type="entry name" value="Gluconate_2-dh3"/>
    <property type="match status" value="1"/>
</dbReference>
<sequence>MKRREALKNIGLTLGYTAIAPSALSILQSCTSEVKTWTPVFFSKNESIVIKELVNLILPKTETSPGALDVNVPEFLDLYAFKAYDDKRQKTYKAEIDSILNELPTTELGAEALKTEDYTTLLNTYLKPNKTEAAQYRKDKNLTYRALQNLRNQAVWAFTTSETIGKNVLATILFPLFKKDVSQLTKLQVEKLGLYKNYSMKNLNQILAITVLLFTFYCCKENRENSIEPTKKETWIKLFNGKNLEGWTPKIKGHKLGDNYNNTFIVEDDVLKVSYKNYDSFNNAFGHLFYKNPYSNYKFRMDYRFTGEQVLGGKPWAFKNSGVMIHCEDPKNMGLQQNFPVSIEVQLLGGNGTDARSTGNLCTPGTHVFYKDSLVTEHIIQSSSKTFHGEQWVNLEIEVRNDSIIKHFINGENVLSYTKPHIGGAVNYNQDIWKLKENQPLKGGYISLQSESHPIEFKNIELLEL</sequence>
<accession>A0A090VMW3</accession>
<evidence type="ECO:0000259" key="1">
    <source>
        <dbReference type="Pfam" id="PF06439"/>
    </source>
</evidence>
<dbReference type="RefSeq" id="WP_081956186.1">
    <property type="nucleotide sequence ID" value="NZ_BBNR01000003.1"/>
</dbReference>
<evidence type="ECO:0000313" key="3">
    <source>
        <dbReference type="Proteomes" id="UP000029641"/>
    </source>
</evidence>
<dbReference type="AlphaFoldDB" id="A0A090VMW3"/>
<dbReference type="EMBL" id="BBNR01000003">
    <property type="protein sequence ID" value="GAL66115.1"/>
    <property type="molecule type" value="Genomic_DNA"/>
</dbReference>
<name>A0A090VMW3_9FLAO</name>
<dbReference type="eggNOG" id="ENOG502Z7HW">
    <property type="taxonomic scope" value="Bacteria"/>
</dbReference>
<dbReference type="InterPro" id="IPR010496">
    <property type="entry name" value="AL/BT2_dom"/>
</dbReference>
<evidence type="ECO:0000313" key="2">
    <source>
        <dbReference type="EMBL" id="GAL66115.1"/>
    </source>
</evidence>
<protein>
    <recommendedName>
        <fullName evidence="1">3-keto-alpha-glucoside-1,2-lyase/3-keto-2-hydroxy-glucal hydratase domain-containing protein</fullName>
    </recommendedName>
</protein>
<feature type="domain" description="3-keto-alpha-glucoside-1,2-lyase/3-keto-2-hydroxy-glucal hydratase" evidence="1">
    <location>
        <begin position="234"/>
        <end position="462"/>
    </location>
</feature>
<organism evidence="2 3">
    <name type="scientific">Jejuia pallidilutea</name>
    <dbReference type="NCBI Taxonomy" id="504487"/>
    <lineage>
        <taxon>Bacteria</taxon>
        <taxon>Pseudomonadati</taxon>
        <taxon>Bacteroidota</taxon>
        <taxon>Flavobacteriia</taxon>
        <taxon>Flavobacteriales</taxon>
        <taxon>Flavobacteriaceae</taxon>
        <taxon>Jejuia</taxon>
    </lineage>
</organism>
<dbReference type="Gene3D" id="2.60.120.560">
    <property type="entry name" value="Exo-inulinase, domain 1"/>
    <property type="match status" value="1"/>
</dbReference>
<proteinExistence type="predicted"/>
<dbReference type="GO" id="GO:0016787">
    <property type="term" value="F:hydrolase activity"/>
    <property type="evidence" value="ECO:0007669"/>
    <property type="project" value="InterPro"/>
</dbReference>
<reference evidence="2 3" key="1">
    <citation type="journal article" date="2014" name="Genome Announc.">
        <title>Draft Genome Sequence of Marine Flavobacterium Jejuia pallidilutea Strain 11shimoA1 and Pigmentation Mutants.</title>
        <authorList>
            <person name="Takatani N."/>
            <person name="Nakanishi M."/>
            <person name="Meirelles P."/>
            <person name="Mino S."/>
            <person name="Suda W."/>
            <person name="Oshima K."/>
            <person name="Hattori M."/>
            <person name="Ohkuma M."/>
            <person name="Hosokawa M."/>
            <person name="Miyashita K."/>
            <person name="Thompson F.L."/>
            <person name="Niwa A."/>
            <person name="Sawabe T."/>
            <person name="Sawabe T."/>
        </authorList>
    </citation>
    <scope>NUCLEOTIDE SEQUENCE [LARGE SCALE GENOMIC DNA]</scope>
    <source>
        <strain evidence="2 3">JCM 19301</strain>
    </source>
</reference>
<dbReference type="STRING" id="504487.JCM19538_2512"/>
<dbReference type="Proteomes" id="UP000029641">
    <property type="component" value="Unassembled WGS sequence"/>
</dbReference>